<gene>
    <name evidence="1" type="ORF">SDC9_70281</name>
</gene>
<dbReference type="AlphaFoldDB" id="A0A644Y6L3"/>
<proteinExistence type="predicted"/>
<name>A0A644Y6L3_9ZZZZ</name>
<sequence length="95" mass="11047">MILRESDFAEYLNNDPNIKSKVKAVNSRLSKARLVERQFETSLDSIVADDNLMFQTLCRIKNEMNDTNGNISNAVRKYYLFLKGKEFPPLSQWRG</sequence>
<accession>A0A644Y6L3</accession>
<organism evidence="1">
    <name type="scientific">bioreactor metagenome</name>
    <dbReference type="NCBI Taxonomy" id="1076179"/>
    <lineage>
        <taxon>unclassified sequences</taxon>
        <taxon>metagenomes</taxon>
        <taxon>ecological metagenomes</taxon>
    </lineage>
</organism>
<comment type="caution">
    <text evidence="1">The sequence shown here is derived from an EMBL/GenBank/DDBJ whole genome shotgun (WGS) entry which is preliminary data.</text>
</comment>
<protein>
    <submittedName>
        <fullName evidence="1">Uncharacterized protein</fullName>
    </submittedName>
</protein>
<reference evidence="1" key="1">
    <citation type="submission" date="2019-08" db="EMBL/GenBank/DDBJ databases">
        <authorList>
            <person name="Kucharzyk K."/>
            <person name="Murdoch R.W."/>
            <person name="Higgins S."/>
            <person name="Loffler F."/>
        </authorList>
    </citation>
    <scope>NUCLEOTIDE SEQUENCE</scope>
</reference>
<evidence type="ECO:0000313" key="1">
    <source>
        <dbReference type="EMBL" id="MPM23807.1"/>
    </source>
</evidence>
<dbReference type="EMBL" id="VSSQ01004117">
    <property type="protein sequence ID" value="MPM23807.1"/>
    <property type="molecule type" value="Genomic_DNA"/>
</dbReference>